<keyword evidence="5 6" id="KW-0539">Nucleus</keyword>
<evidence type="ECO:0000256" key="1">
    <source>
        <dbReference type="ARBA" id="ARBA00004123"/>
    </source>
</evidence>
<evidence type="ECO:0000256" key="3">
    <source>
        <dbReference type="ARBA" id="ARBA00023012"/>
    </source>
</evidence>
<name>A0AAJ0C0K9_9PEZI</name>
<evidence type="ECO:0000256" key="4">
    <source>
        <dbReference type="ARBA" id="ARBA00023125"/>
    </source>
</evidence>
<feature type="modified residue" description="4-aspartylphosphate" evidence="7">
    <location>
        <position position="445"/>
    </location>
</feature>
<keyword evidence="6" id="KW-0805">Transcription regulation</keyword>
<organism evidence="10 11">
    <name type="scientific">Phialemonium atrogriseum</name>
    <dbReference type="NCBI Taxonomy" id="1093897"/>
    <lineage>
        <taxon>Eukaryota</taxon>
        <taxon>Fungi</taxon>
        <taxon>Dikarya</taxon>
        <taxon>Ascomycota</taxon>
        <taxon>Pezizomycotina</taxon>
        <taxon>Sordariomycetes</taxon>
        <taxon>Sordariomycetidae</taxon>
        <taxon>Cephalothecales</taxon>
        <taxon>Cephalothecaceae</taxon>
        <taxon>Phialemonium</taxon>
    </lineage>
</organism>
<dbReference type="Pfam" id="PF00072">
    <property type="entry name" value="Response_reg"/>
    <property type="match status" value="1"/>
</dbReference>
<evidence type="ECO:0000259" key="9">
    <source>
        <dbReference type="PROSITE" id="PS50110"/>
    </source>
</evidence>
<dbReference type="Gene3D" id="1.10.10.10">
    <property type="entry name" value="Winged helix-like DNA-binding domain superfamily/Winged helix DNA-binding domain"/>
    <property type="match status" value="1"/>
</dbReference>
<dbReference type="GeneID" id="85314741"/>
<dbReference type="GO" id="GO:0005634">
    <property type="term" value="C:nucleus"/>
    <property type="evidence" value="ECO:0007669"/>
    <property type="project" value="UniProtKB-SubCell"/>
</dbReference>
<evidence type="ECO:0000256" key="2">
    <source>
        <dbReference type="ARBA" id="ARBA00022553"/>
    </source>
</evidence>
<feature type="domain" description="Response regulatory" evidence="9">
    <location>
        <begin position="394"/>
        <end position="510"/>
    </location>
</feature>
<dbReference type="PANTHER" id="PTHR45339:SF1">
    <property type="entry name" value="HYBRID SIGNAL TRANSDUCTION HISTIDINE KINASE J"/>
    <property type="match status" value="1"/>
</dbReference>
<dbReference type="InterPro" id="IPR000232">
    <property type="entry name" value="HSF_DNA-bd"/>
</dbReference>
<dbReference type="EMBL" id="MU839011">
    <property type="protein sequence ID" value="KAK1766534.1"/>
    <property type="molecule type" value="Genomic_DNA"/>
</dbReference>
<dbReference type="Proteomes" id="UP001244011">
    <property type="component" value="Unassembled WGS sequence"/>
</dbReference>
<dbReference type="RefSeq" id="XP_060282747.1">
    <property type="nucleotide sequence ID" value="XM_060431554.1"/>
</dbReference>
<feature type="region of interest" description="Disordered" evidence="8">
    <location>
        <begin position="634"/>
        <end position="666"/>
    </location>
</feature>
<dbReference type="InterPro" id="IPR011006">
    <property type="entry name" value="CheY-like_superfamily"/>
</dbReference>
<dbReference type="GO" id="GO:0003700">
    <property type="term" value="F:DNA-binding transcription factor activity"/>
    <property type="evidence" value="ECO:0007669"/>
    <property type="project" value="UniProtKB-UniRule"/>
</dbReference>
<evidence type="ECO:0000256" key="8">
    <source>
        <dbReference type="SAM" id="MobiDB-lite"/>
    </source>
</evidence>
<dbReference type="CDD" id="cd17546">
    <property type="entry name" value="REC_hyHK_CKI1_RcsC-like"/>
    <property type="match status" value="1"/>
</dbReference>
<feature type="region of interest" description="Disordered" evidence="8">
    <location>
        <begin position="297"/>
        <end position="316"/>
    </location>
</feature>
<keyword evidence="4 6" id="KW-0238">DNA-binding</keyword>
<dbReference type="AlphaFoldDB" id="A0AAJ0C0K9"/>
<dbReference type="SMART" id="SM00415">
    <property type="entry name" value="HSF"/>
    <property type="match status" value="1"/>
</dbReference>
<dbReference type="InterPro" id="IPR036390">
    <property type="entry name" value="WH_DNA-bd_sf"/>
</dbReference>
<keyword evidence="11" id="KW-1185">Reference proteome</keyword>
<sequence length="666" mass="72935">MPPEAELAAAPAGGSTSSDFVRKLYKMLEDPAYSSVVRWSNEGDSFVVLEVRYRVPPVLLINSRQSLAGKMIRVQPDWFQNEKFTKSILPKHFKHSNFASFVRQLNKYDFHKVRHNDDNGEAPYGKDAWEFRHPEFRADRKDNLDNIRRKAPAPRKPQQAEEPFPATQQIALLNDQLVATQHQVQALQEQYYELTSTNKVLVGEVVGLQKMVKAQSQVANELINHLSNVDDRRRSSRHSAHSSHSSHSGPGFHSNNMGVLPDGADEPAAELRRAREILNGVSPDSQADRKLERLTVGHHQTGSPPDSASSSAMFSQATAAPQMPLMQDPLNDMRHMVYPVGQTAGIDPFHSDHIQNIPYSRPLSNPNALAEAPPQITPPPKDPGGSLWGSRKPRILLVEDDKTCARIGSKFLSHVDCNVEVARDGSEAVNKVNAEPDRYDLIFMDIIMPMFDGVSATACIRLVAPRVPIVAMTSNIRQEDIATYFHWGMNDVLAKPFTKDGMVRILRKHLPYLLKNPPPPGSTADDMPPGVGQQGSGPPPYPNSAGGMSMTQLAGPAAMSSAGGQIKFEGTPIQSPATTSSWHSPSQMAHASPTLENGGYMNAVGSGSGMMITPGGTQRPQYATQVMAQVGTPTLGRMPEGLAGMADDRPEKRQRLYGPPQGGYPQ</sequence>
<dbReference type="SUPFAM" id="SSF52172">
    <property type="entry name" value="CheY-like"/>
    <property type="match status" value="1"/>
</dbReference>
<gene>
    <name evidence="10" type="ORF">QBC33DRAFT_588693</name>
</gene>
<feature type="compositionally biased region" description="Polar residues" evidence="8">
    <location>
        <begin position="298"/>
        <end position="316"/>
    </location>
</feature>
<dbReference type="SUPFAM" id="SSF46785">
    <property type="entry name" value="Winged helix' DNA-binding domain"/>
    <property type="match status" value="2"/>
</dbReference>
<evidence type="ECO:0000313" key="10">
    <source>
        <dbReference type="EMBL" id="KAK1766534.1"/>
    </source>
</evidence>
<dbReference type="InterPro" id="IPR001789">
    <property type="entry name" value="Sig_transdc_resp-reg_receiver"/>
</dbReference>
<dbReference type="GO" id="GO:0006357">
    <property type="term" value="P:regulation of transcription by RNA polymerase II"/>
    <property type="evidence" value="ECO:0007669"/>
    <property type="project" value="UniProtKB-UniRule"/>
</dbReference>
<dbReference type="PIRSF" id="PIRSF002595">
    <property type="entry name" value="RR_SKN7"/>
    <property type="match status" value="1"/>
</dbReference>
<feature type="region of interest" description="Disordered" evidence="8">
    <location>
        <begin position="227"/>
        <end position="264"/>
    </location>
</feature>
<dbReference type="PROSITE" id="PS00434">
    <property type="entry name" value="HSF_DOMAIN"/>
    <property type="match status" value="1"/>
</dbReference>
<dbReference type="SMART" id="SM00448">
    <property type="entry name" value="REC"/>
    <property type="match status" value="1"/>
</dbReference>
<evidence type="ECO:0000313" key="11">
    <source>
        <dbReference type="Proteomes" id="UP001244011"/>
    </source>
</evidence>
<reference evidence="10" key="1">
    <citation type="submission" date="2023-06" db="EMBL/GenBank/DDBJ databases">
        <title>Genome-scale phylogeny and comparative genomics of the fungal order Sordariales.</title>
        <authorList>
            <consortium name="Lawrence Berkeley National Laboratory"/>
            <person name="Hensen N."/>
            <person name="Bonometti L."/>
            <person name="Westerberg I."/>
            <person name="Brannstrom I.O."/>
            <person name="Guillou S."/>
            <person name="Cros-Aarteil S."/>
            <person name="Calhoun S."/>
            <person name="Haridas S."/>
            <person name="Kuo A."/>
            <person name="Mondo S."/>
            <person name="Pangilinan J."/>
            <person name="Riley R."/>
            <person name="Labutti K."/>
            <person name="Andreopoulos B."/>
            <person name="Lipzen A."/>
            <person name="Chen C."/>
            <person name="Yanf M."/>
            <person name="Daum C."/>
            <person name="Ng V."/>
            <person name="Clum A."/>
            <person name="Steindorff A."/>
            <person name="Ohm R."/>
            <person name="Martin F."/>
            <person name="Silar P."/>
            <person name="Natvig D."/>
            <person name="Lalanne C."/>
            <person name="Gautier V."/>
            <person name="Ament-Velasquez S.L."/>
            <person name="Kruys A."/>
            <person name="Hutchinson M.I."/>
            <person name="Powell A.J."/>
            <person name="Barry K."/>
            <person name="Miller A.N."/>
            <person name="Grigoriev I.V."/>
            <person name="Debuchy R."/>
            <person name="Gladieux P."/>
            <person name="Thoren M.H."/>
            <person name="Johannesson H."/>
        </authorList>
    </citation>
    <scope>NUCLEOTIDE SEQUENCE</scope>
    <source>
        <strain evidence="10">8032-3</strain>
    </source>
</reference>
<dbReference type="FunFam" id="3.40.50.2300:FF:000212">
    <property type="entry name" value="Stress response regulator/HFS transcription factor"/>
    <property type="match status" value="1"/>
</dbReference>
<evidence type="ECO:0000256" key="5">
    <source>
        <dbReference type="ARBA" id="ARBA00023242"/>
    </source>
</evidence>
<dbReference type="Pfam" id="PF00447">
    <property type="entry name" value="HSF_DNA-bind"/>
    <property type="match status" value="2"/>
</dbReference>
<dbReference type="InterPro" id="IPR014402">
    <property type="entry name" value="Sig_transdc_resp-reg_Skn7"/>
</dbReference>
<feature type="region of interest" description="Disordered" evidence="8">
    <location>
        <begin position="514"/>
        <end position="548"/>
    </location>
</feature>
<keyword evidence="2 7" id="KW-0597">Phosphoprotein</keyword>
<dbReference type="PROSITE" id="PS50110">
    <property type="entry name" value="RESPONSE_REGULATORY"/>
    <property type="match status" value="1"/>
</dbReference>
<evidence type="ECO:0000256" key="7">
    <source>
        <dbReference type="PROSITE-ProRule" id="PRU00169"/>
    </source>
</evidence>
<comment type="caution">
    <text evidence="10">The sequence shown here is derived from an EMBL/GenBank/DDBJ whole genome shotgun (WGS) entry which is preliminary data.</text>
</comment>
<dbReference type="GO" id="GO:0000156">
    <property type="term" value="F:phosphorelay response regulator activity"/>
    <property type="evidence" value="ECO:0007669"/>
    <property type="project" value="InterPro"/>
</dbReference>
<dbReference type="PANTHER" id="PTHR45339">
    <property type="entry name" value="HYBRID SIGNAL TRANSDUCTION HISTIDINE KINASE J"/>
    <property type="match status" value="1"/>
</dbReference>
<dbReference type="Gene3D" id="3.40.50.2300">
    <property type="match status" value="1"/>
</dbReference>
<protein>
    <recommendedName>
        <fullName evidence="6">Transcription factor</fullName>
    </recommendedName>
</protein>
<dbReference type="GO" id="GO:0043565">
    <property type="term" value="F:sequence-specific DNA binding"/>
    <property type="evidence" value="ECO:0007669"/>
    <property type="project" value="InterPro"/>
</dbReference>
<keyword evidence="6" id="KW-0804">Transcription</keyword>
<evidence type="ECO:0000256" key="6">
    <source>
        <dbReference type="PIRNR" id="PIRNR002595"/>
    </source>
</evidence>
<proteinExistence type="predicted"/>
<accession>A0AAJ0C0K9</accession>
<dbReference type="InterPro" id="IPR036388">
    <property type="entry name" value="WH-like_DNA-bd_sf"/>
</dbReference>
<keyword evidence="3" id="KW-0902">Two-component regulatory system</keyword>
<comment type="subcellular location">
    <subcellularLocation>
        <location evidence="1 6">Nucleus</location>
    </subcellularLocation>
</comment>